<dbReference type="EMBL" id="JAUJWU010000001">
    <property type="protein sequence ID" value="MDN7244536.1"/>
    <property type="molecule type" value="Genomic_DNA"/>
</dbReference>
<dbReference type="PANTHER" id="PTHR34980">
    <property type="entry name" value="INNER MEMBRANE PROTEIN-RELATED-RELATED"/>
    <property type="match status" value="1"/>
</dbReference>
<name>A0ABT8N9K2_9BACL</name>
<sequence>MNEFINVFKKAFIFSGRSRRREYWMFVLFSAIFNIVLSIVDAIAGLNIAEDMGLLSGLFSLLIIIPSLSVTIRRLHDIGKSGWWILIALIPIIGWIVLFIFSLLDSQPGSNAYGPSPKESNSDYAMAK</sequence>
<keyword evidence="1" id="KW-1133">Transmembrane helix</keyword>
<dbReference type="PANTHER" id="PTHR34980:SF2">
    <property type="entry name" value="INNER MEMBRANE PROTEIN YHAH-RELATED"/>
    <property type="match status" value="1"/>
</dbReference>
<protein>
    <submittedName>
        <fullName evidence="2">DUF805 domain-containing protein</fullName>
    </submittedName>
</protein>
<feature type="transmembrane region" description="Helical" evidence="1">
    <location>
        <begin position="23"/>
        <end position="46"/>
    </location>
</feature>
<dbReference type="InterPro" id="IPR008523">
    <property type="entry name" value="DUF805"/>
</dbReference>
<reference evidence="2 3" key="1">
    <citation type="submission" date="2023-07" db="EMBL/GenBank/DDBJ databases">
        <title>Novel species in genus Planococcus.</title>
        <authorList>
            <person name="Ning S."/>
        </authorList>
    </citation>
    <scope>NUCLEOTIDE SEQUENCE [LARGE SCALE GENOMIC DNA]</scope>
    <source>
        <strain evidence="2 3">N017</strain>
    </source>
</reference>
<keyword evidence="3" id="KW-1185">Reference proteome</keyword>
<organism evidence="2 3">
    <name type="scientific">Planococcus shenhongbingii</name>
    <dbReference type="NCBI Taxonomy" id="3058398"/>
    <lineage>
        <taxon>Bacteria</taxon>
        <taxon>Bacillati</taxon>
        <taxon>Bacillota</taxon>
        <taxon>Bacilli</taxon>
        <taxon>Bacillales</taxon>
        <taxon>Caryophanaceae</taxon>
        <taxon>Planococcus</taxon>
    </lineage>
</organism>
<feature type="transmembrane region" description="Helical" evidence="1">
    <location>
        <begin position="52"/>
        <end position="71"/>
    </location>
</feature>
<dbReference type="Pfam" id="PF05656">
    <property type="entry name" value="DUF805"/>
    <property type="match status" value="1"/>
</dbReference>
<keyword evidence="1" id="KW-0472">Membrane</keyword>
<dbReference type="Proteomes" id="UP001172142">
    <property type="component" value="Unassembled WGS sequence"/>
</dbReference>
<gene>
    <name evidence="2" type="ORF">QWY13_03440</name>
</gene>
<accession>A0ABT8N9K2</accession>
<feature type="transmembrane region" description="Helical" evidence="1">
    <location>
        <begin position="83"/>
        <end position="104"/>
    </location>
</feature>
<evidence type="ECO:0000313" key="3">
    <source>
        <dbReference type="Proteomes" id="UP001172142"/>
    </source>
</evidence>
<keyword evidence="1" id="KW-0812">Transmembrane</keyword>
<dbReference type="RefSeq" id="WP_301854953.1">
    <property type="nucleotide sequence ID" value="NZ_JAUJWU010000001.1"/>
</dbReference>
<evidence type="ECO:0000256" key="1">
    <source>
        <dbReference type="SAM" id="Phobius"/>
    </source>
</evidence>
<comment type="caution">
    <text evidence="2">The sequence shown here is derived from an EMBL/GenBank/DDBJ whole genome shotgun (WGS) entry which is preliminary data.</text>
</comment>
<evidence type="ECO:0000313" key="2">
    <source>
        <dbReference type="EMBL" id="MDN7244536.1"/>
    </source>
</evidence>
<proteinExistence type="predicted"/>